<dbReference type="EMBL" id="QEAS01000021">
    <property type="protein sequence ID" value="PWG78662.1"/>
    <property type="molecule type" value="Genomic_DNA"/>
</dbReference>
<feature type="transmembrane region" description="Helical" evidence="7">
    <location>
        <begin position="213"/>
        <end position="236"/>
    </location>
</feature>
<comment type="subcellular location">
    <subcellularLocation>
        <location evidence="1">Cell membrane</location>
        <topology evidence="1">Multi-pass membrane protein</topology>
    </subcellularLocation>
</comment>
<dbReference type="InterPro" id="IPR022791">
    <property type="entry name" value="L-PG_synthase/AglD"/>
</dbReference>
<feature type="region of interest" description="Disordered" evidence="6">
    <location>
        <begin position="291"/>
        <end position="313"/>
    </location>
</feature>
<accession>A0A2U2PB99</accession>
<evidence type="ECO:0000256" key="2">
    <source>
        <dbReference type="ARBA" id="ARBA00022475"/>
    </source>
</evidence>
<dbReference type="PANTHER" id="PTHR40277">
    <property type="entry name" value="BLL5419 PROTEIN"/>
    <property type="match status" value="1"/>
</dbReference>
<evidence type="ECO:0000256" key="3">
    <source>
        <dbReference type="ARBA" id="ARBA00022692"/>
    </source>
</evidence>
<feature type="transmembrane region" description="Helical" evidence="7">
    <location>
        <begin position="39"/>
        <end position="60"/>
    </location>
</feature>
<feature type="transmembrane region" description="Helical" evidence="7">
    <location>
        <begin position="256"/>
        <end position="280"/>
    </location>
</feature>
<feature type="transmembrane region" description="Helical" evidence="7">
    <location>
        <begin position="120"/>
        <end position="147"/>
    </location>
</feature>
<sequence>MNKKKLWNISKIAVKIVITSLLIWYVFQKIDFNKVKELFLTSDASFILLAFVLYCTSQVVSSWRLRTFLENIDLKLPFWFNFRLYLLGMFYNVFLPGGIGGDGYKIYLLRRKFKLPTKRLLLALFFDRLSGLWAIGFIAVCLIIFIPKIDIPATWPVTALLTGTLVYYLILRRFFREYSRQFVISHCKAGMAQSLQVLAVICILLAQDFDGKFAPYLFSFLLSSIIGIINVGIAGLGVKDVFMAHAADVFDISADLAVLISLTFWLISVLAALPGVWFVYRSKEFEPMPDEEEIKNVEDDLDPGSIESHLKMP</sequence>
<keyword evidence="3 7" id="KW-0812">Transmembrane</keyword>
<evidence type="ECO:0000256" key="4">
    <source>
        <dbReference type="ARBA" id="ARBA00022989"/>
    </source>
</evidence>
<proteinExistence type="predicted"/>
<protein>
    <submittedName>
        <fullName evidence="8">TIGR00374 family protein</fullName>
    </submittedName>
</protein>
<evidence type="ECO:0000313" key="9">
    <source>
        <dbReference type="Proteomes" id="UP000245647"/>
    </source>
</evidence>
<dbReference type="AlphaFoldDB" id="A0A2U2PB99"/>
<gene>
    <name evidence="8" type="ORF">DDR33_20760</name>
</gene>
<keyword evidence="5 7" id="KW-0472">Membrane</keyword>
<dbReference type="GO" id="GO:0005886">
    <property type="term" value="C:plasma membrane"/>
    <property type="evidence" value="ECO:0007669"/>
    <property type="project" value="UniProtKB-SubCell"/>
</dbReference>
<dbReference type="RefSeq" id="WP_109417725.1">
    <property type="nucleotide sequence ID" value="NZ_QEAS01000021.1"/>
</dbReference>
<keyword evidence="9" id="KW-1185">Reference proteome</keyword>
<dbReference type="PANTHER" id="PTHR40277:SF1">
    <property type="entry name" value="BLL5419 PROTEIN"/>
    <property type="match status" value="1"/>
</dbReference>
<organism evidence="8 9">
    <name type="scientific">Pararcticibacter amylolyticus</name>
    <dbReference type="NCBI Taxonomy" id="2173175"/>
    <lineage>
        <taxon>Bacteria</taxon>
        <taxon>Pseudomonadati</taxon>
        <taxon>Bacteroidota</taxon>
        <taxon>Sphingobacteriia</taxon>
        <taxon>Sphingobacteriales</taxon>
        <taxon>Sphingobacteriaceae</taxon>
        <taxon>Pararcticibacter</taxon>
    </lineage>
</organism>
<reference evidence="8 9" key="1">
    <citation type="submission" date="2018-04" db="EMBL/GenBank/DDBJ databases">
        <title>Pedobacter chongqingensis sp. nov., isolated from a rottenly hemp rope.</title>
        <authorList>
            <person name="Cai Y."/>
        </authorList>
    </citation>
    <scope>NUCLEOTIDE SEQUENCE [LARGE SCALE GENOMIC DNA]</scope>
    <source>
        <strain evidence="8 9">FJ4-8</strain>
    </source>
</reference>
<evidence type="ECO:0000256" key="1">
    <source>
        <dbReference type="ARBA" id="ARBA00004651"/>
    </source>
</evidence>
<dbReference type="Pfam" id="PF03706">
    <property type="entry name" value="LPG_synthase_TM"/>
    <property type="match status" value="1"/>
</dbReference>
<evidence type="ECO:0000256" key="5">
    <source>
        <dbReference type="ARBA" id="ARBA00023136"/>
    </source>
</evidence>
<evidence type="ECO:0000313" key="8">
    <source>
        <dbReference type="EMBL" id="PWG78662.1"/>
    </source>
</evidence>
<comment type="caution">
    <text evidence="8">The sequence shown here is derived from an EMBL/GenBank/DDBJ whole genome shotgun (WGS) entry which is preliminary data.</text>
</comment>
<keyword evidence="2" id="KW-1003">Cell membrane</keyword>
<dbReference type="Proteomes" id="UP000245647">
    <property type="component" value="Unassembled WGS sequence"/>
</dbReference>
<evidence type="ECO:0000256" key="6">
    <source>
        <dbReference type="SAM" id="MobiDB-lite"/>
    </source>
</evidence>
<dbReference type="NCBIfam" id="TIGR00374">
    <property type="entry name" value="flippase-like domain"/>
    <property type="match status" value="1"/>
</dbReference>
<evidence type="ECO:0000256" key="7">
    <source>
        <dbReference type="SAM" id="Phobius"/>
    </source>
</evidence>
<feature type="transmembrane region" description="Helical" evidence="7">
    <location>
        <begin position="80"/>
        <end position="99"/>
    </location>
</feature>
<dbReference type="OrthoDB" id="1123508at2"/>
<name>A0A2U2PB99_9SPHI</name>
<feature type="transmembrane region" description="Helical" evidence="7">
    <location>
        <begin position="153"/>
        <end position="171"/>
    </location>
</feature>
<keyword evidence="4 7" id="KW-1133">Transmembrane helix</keyword>